<accession>A0AAV4MDB0</accession>
<evidence type="ECO:0000256" key="1">
    <source>
        <dbReference type="SAM" id="MobiDB-lite"/>
    </source>
</evidence>
<comment type="caution">
    <text evidence="2">The sequence shown here is derived from an EMBL/GenBank/DDBJ whole genome shotgun (WGS) entry which is preliminary data.</text>
</comment>
<proteinExistence type="predicted"/>
<evidence type="ECO:0000313" key="3">
    <source>
        <dbReference type="Proteomes" id="UP001054945"/>
    </source>
</evidence>
<dbReference type="Proteomes" id="UP001054945">
    <property type="component" value="Unassembled WGS sequence"/>
</dbReference>
<keyword evidence="3" id="KW-1185">Reference proteome</keyword>
<dbReference type="EMBL" id="BPLR01002115">
    <property type="protein sequence ID" value="GIX70157.1"/>
    <property type="molecule type" value="Genomic_DNA"/>
</dbReference>
<feature type="region of interest" description="Disordered" evidence="1">
    <location>
        <begin position="107"/>
        <end position="138"/>
    </location>
</feature>
<name>A0AAV4MDB0_CAEEX</name>
<reference evidence="2 3" key="1">
    <citation type="submission" date="2021-06" db="EMBL/GenBank/DDBJ databases">
        <title>Caerostris extrusa draft genome.</title>
        <authorList>
            <person name="Kono N."/>
            <person name="Arakawa K."/>
        </authorList>
    </citation>
    <scope>NUCLEOTIDE SEQUENCE [LARGE SCALE GENOMIC DNA]</scope>
</reference>
<feature type="compositionally biased region" description="Low complexity" evidence="1">
    <location>
        <begin position="113"/>
        <end position="126"/>
    </location>
</feature>
<organism evidence="2 3">
    <name type="scientific">Caerostris extrusa</name>
    <name type="common">Bark spider</name>
    <name type="synonym">Caerostris bankana</name>
    <dbReference type="NCBI Taxonomy" id="172846"/>
    <lineage>
        <taxon>Eukaryota</taxon>
        <taxon>Metazoa</taxon>
        <taxon>Ecdysozoa</taxon>
        <taxon>Arthropoda</taxon>
        <taxon>Chelicerata</taxon>
        <taxon>Arachnida</taxon>
        <taxon>Araneae</taxon>
        <taxon>Araneomorphae</taxon>
        <taxon>Entelegynae</taxon>
        <taxon>Araneoidea</taxon>
        <taxon>Araneidae</taxon>
        <taxon>Caerostris</taxon>
    </lineage>
</organism>
<gene>
    <name evidence="2" type="ORF">CEXT_11051</name>
</gene>
<evidence type="ECO:0000313" key="2">
    <source>
        <dbReference type="EMBL" id="GIX70157.1"/>
    </source>
</evidence>
<sequence>MKKLQSLANLEAITISPLLSELSFSLSVNQASPIKTQIAETLSLPSERHLKSKKFKPQFQGKIIAQFLFLLLLTRQPMVRQGHPVNLLHSNLCFAKFFPISKLKTLKSTSTQSGPSELGPTSSSSSKRYTVEHSKCKG</sequence>
<feature type="compositionally biased region" description="Basic and acidic residues" evidence="1">
    <location>
        <begin position="129"/>
        <end position="138"/>
    </location>
</feature>
<dbReference type="AlphaFoldDB" id="A0AAV4MDB0"/>
<protein>
    <submittedName>
        <fullName evidence="2">Uncharacterized protein</fullName>
    </submittedName>
</protein>